<protein>
    <submittedName>
        <fullName evidence="1">Uncharacterized protein</fullName>
    </submittedName>
</protein>
<dbReference type="GO" id="GO:0005975">
    <property type="term" value="P:carbohydrate metabolic process"/>
    <property type="evidence" value="ECO:0007669"/>
    <property type="project" value="UniProtKB-ARBA"/>
</dbReference>
<gene>
    <name evidence="1" type="ORF">EV199_4130</name>
</gene>
<dbReference type="SUPFAM" id="SSF49899">
    <property type="entry name" value="Concanavalin A-like lectins/glucanases"/>
    <property type="match status" value="1"/>
</dbReference>
<dbReference type="Gene3D" id="2.60.120.200">
    <property type="match status" value="1"/>
</dbReference>
<keyword evidence="2" id="KW-1185">Reference proteome</keyword>
<evidence type="ECO:0000313" key="1">
    <source>
        <dbReference type="EMBL" id="RZS72214.1"/>
    </source>
</evidence>
<dbReference type="Proteomes" id="UP000293874">
    <property type="component" value="Unassembled WGS sequence"/>
</dbReference>
<evidence type="ECO:0000313" key="2">
    <source>
        <dbReference type="Proteomes" id="UP000293874"/>
    </source>
</evidence>
<dbReference type="OrthoDB" id="607722at2"/>
<name>A0A4Q7MVZ9_9BACT</name>
<dbReference type="AlphaFoldDB" id="A0A4Q7MVZ9"/>
<dbReference type="RefSeq" id="WP_130542653.1">
    <property type="nucleotide sequence ID" value="NZ_CP042431.1"/>
</dbReference>
<proteinExistence type="predicted"/>
<dbReference type="InterPro" id="IPR013320">
    <property type="entry name" value="ConA-like_dom_sf"/>
</dbReference>
<dbReference type="EMBL" id="SGXA01000002">
    <property type="protein sequence ID" value="RZS72214.1"/>
    <property type="molecule type" value="Genomic_DNA"/>
</dbReference>
<dbReference type="Gene3D" id="2.60.120.260">
    <property type="entry name" value="Galactose-binding domain-like"/>
    <property type="match status" value="1"/>
</dbReference>
<dbReference type="GO" id="GO:0004553">
    <property type="term" value="F:hydrolase activity, hydrolyzing O-glycosyl compounds"/>
    <property type="evidence" value="ECO:0007669"/>
    <property type="project" value="UniProtKB-ARBA"/>
</dbReference>
<sequence length="911" mass="103368">MEKHNLKVRLTVILLFLGTIVNAQMANPYLQWTFDGSDPLKDSRVNAIINTKNYNAKLTPVDGAVGKGMDLNNNNGTALTSALYGKVKTAATIEFYFKGNNFTYQTLPTPHFLIKFLYPYIQFKTTSLVNGKPVIDDWKINLNGAGRKSYDYYADGKWHYWVFMIDIQLGIKKLFIDGESVDGFSRNIKQGNQLVLDKIDGFRNTNKIDQLAFYNSMISGNTIQVQAAKLPSLGNSAEIVVDNREATVAQVKSAPSVDPQTGLDRKEFGPGYPSYTMQATDQLKSFPDPRYDRSLSMKRNFPWLDISYLHRELPGNGGKGFGKTSAAKAVQLEDEMVRRWNYYLEIPTLRQDSVSANKVYTNPSSMHYALIRYAKTNPQYPIASVIMQIQGKPVQASLNQKAAYAISQNLQTDYYLRDANGKPVIEKGKKWLSPLAPLDIIKNDAHTTAFYLRQVTRHIGRPFDMLNENGEIFGHMRPASLLQSDPEVKKDIAQRNLNIAQYNGWFQNRLDTCYKNEVLRELGWKKTLFTFYNVSAYNSTYWPDYAMRRSSNMVINGNHYSTPAFYPARPDNWRNATGQLNGYGKIAEGRKKEIAYGDLLFAPFVSAGWNIEENSVRPAQWLALLKSMVMLGADFFHVGYFNVTGGKGWPNGVGPNDPRGYIYQVAMPAYAQAIGSKVYPFLLKGQLLNPQSNLQADIYTYRFKGIKENQLILVRKMGNSYLIYGSIQPNSNLAGSVQMEEDTRIQLNDMTLQFRIRRQGSMYVFEPGNKPVFYQLDGWHQYEHPYYWSKEVWVEAENARRSPEAQMATEFDKPFDFRNFTTWITLTSGESINVEIPSQERSNLPMTLRVRSRTGNATIAIDGARTVQKTVNSSSWTVLKLTGAESDLSKGQSAFNIKTLSGSIDIDWVKF</sequence>
<reference evidence="1 2" key="1">
    <citation type="submission" date="2019-02" db="EMBL/GenBank/DDBJ databases">
        <title>Genomic Encyclopedia of Type Strains, Phase IV (KMG-IV): sequencing the most valuable type-strain genomes for metagenomic binning, comparative biology and taxonomic classification.</title>
        <authorList>
            <person name="Goeker M."/>
        </authorList>
    </citation>
    <scope>NUCLEOTIDE SEQUENCE [LARGE SCALE GENOMIC DNA]</scope>
    <source>
        <strain evidence="1 2">DSM 18116</strain>
    </source>
</reference>
<comment type="caution">
    <text evidence="1">The sequence shown here is derived from an EMBL/GenBank/DDBJ whole genome shotgun (WGS) entry which is preliminary data.</text>
</comment>
<organism evidence="1 2">
    <name type="scientific">Pseudobacter ginsenosidimutans</name>
    <dbReference type="NCBI Taxonomy" id="661488"/>
    <lineage>
        <taxon>Bacteria</taxon>
        <taxon>Pseudomonadati</taxon>
        <taxon>Bacteroidota</taxon>
        <taxon>Chitinophagia</taxon>
        <taxon>Chitinophagales</taxon>
        <taxon>Chitinophagaceae</taxon>
        <taxon>Pseudobacter</taxon>
    </lineage>
</organism>
<accession>A0A4Q7MVZ9</accession>